<accession>A0ABT7A4K3</accession>
<dbReference type="EMBL" id="JANCPR020000037">
    <property type="protein sequence ID" value="MDJ1136216.1"/>
    <property type="molecule type" value="Genomic_DNA"/>
</dbReference>
<gene>
    <name evidence="1" type="ORF">NMN56_030585</name>
</gene>
<evidence type="ECO:0000313" key="2">
    <source>
        <dbReference type="Proteomes" id="UP001214441"/>
    </source>
</evidence>
<proteinExistence type="predicted"/>
<sequence length="116" mass="12910">MTQHVRIRWNTQAVEGRTRSGSARGVRLAVEHLLQVSRARVPIEEGTLERSGTATVDESSLTGAVAYDTPYAVRQHEDMTLRHDSGRSAKYLEQPLGEEAATMQQIIAAQVRRALR</sequence>
<keyword evidence="2" id="KW-1185">Reference proteome</keyword>
<evidence type="ECO:0000313" key="1">
    <source>
        <dbReference type="EMBL" id="MDJ1136216.1"/>
    </source>
</evidence>
<organism evidence="1 2">
    <name type="scientific">Streptomyces iconiensis</name>
    <dbReference type="NCBI Taxonomy" id="1384038"/>
    <lineage>
        <taxon>Bacteria</taxon>
        <taxon>Bacillati</taxon>
        <taxon>Actinomycetota</taxon>
        <taxon>Actinomycetes</taxon>
        <taxon>Kitasatosporales</taxon>
        <taxon>Streptomycetaceae</taxon>
        <taxon>Streptomyces</taxon>
    </lineage>
</organism>
<protein>
    <recommendedName>
        <fullName evidence="3">Phage protein, HK97 gp10 family</fullName>
    </recommendedName>
</protein>
<dbReference type="Proteomes" id="UP001214441">
    <property type="component" value="Unassembled WGS sequence"/>
</dbReference>
<name>A0ABT7A4K3_9ACTN</name>
<comment type="caution">
    <text evidence="1">The sequence shown here is derived from an EMBL/GenBank/DDBJ whole genome shotgun (WGS) entry which is preliminary data.</text>
</comment>
<evidence type="ECO:0008006" key="3">
    <source>
        <dbReference type="Google" id="ProtNLM"/>
    </source>
</evidence>
<dbReference type="RefSeq" id="WP_274043069.1">
    <property type="nucleotide sequence ID" value="NZ_JANCPR020000037.1"/>
</dbReference>
<reference evidence="1 2" key="1">
    <citation type="submission" date="2023-05" db="EMBL/GenBank/DDBJ databases">
        <title>Streptantibioticus silvisoli sp. nov., acidotolerant actinomycetes 1 from pine litter.</title>
        <authorList>
            <person name="Swiecimska M."/>
            <person name="Golinska P."/>
            <person name="Sangal V."/>
            <person name="Wachnowicz B."/>
            <person name="Goodfellow M."/>
        </authorList>
    </citation>
    <scope>NUCLEOTIDE SEQUENCE [LARGE SCALE GENOMIC DNA]</scope>
    <source>
        <strain evidence="1 2">DSM 42109</strain>
    </source>
</reference>